<evidence type="ECO:0008006" key="3">
    <source>
        <dbReference type="Google" id="ProtNLM"/>
    </source>
</evidence>
<comment type="caution">
    <text evidence="1">The sequence shown here is derived from an EMBL/GenBank/DDBJ whole genome shotgun (WGS) entry which is preliminary data.</text>
</comment>
<dbReference type="Proteomes" id="UP001501116">
    <property type="component" value="Unassembled WGS sequence"/>
</dbReference>
<dbReference type="RefSeq" id="WP_344428945.1">
    <property type="nucleotide sequence ID" value="NZ_BAAANN010000038.1"/>
</dbReference>
<gene>
    <name evidence="1" type="ORF">GCM10009754_69990</name>
</gene>
<organism evidence="1 2">
    <name type="scientific">Amycolatopsis minnesotensis</name>
    <dbReference type="NCBI Taxonomy" id="337894"/>
    <lineage>
        <taxon>Bacteria</taxon>
        <taxon>Bacillati</taxon>
        <taxon>Actinomycetota</taxon>
        <taxon>Actinomycetes</taxon>
        <taxon>Pseudonocardiales</taxon>
        <taxon>Pseudonocardiaceae</taxon>
        <taxon>Amycolatopsis</taxon>
    </lineage>
</organism>
<accession>A0ABN2S9S3</accession>
<keyword evidence="2" id="KW-1185">Reference proteome</keyword>
<name>A0ABN2S9S3_9PSEU</name>
<evidence type="ECO:0000313" key="1">
    <source>
        <dbReference type="EMBL" id="GAA1982959.1"/>
    </source>
</evidence>
<sequence>MTETAVRGRTSYGPGELARFLEVERRQFDYALAVGIVPGPDRHSRRQRRWTHRCAVRLRRTAPEIRACLPPAPELEHLGAVRSAELLADRLGHDVDPCVLPELALLGHVPRAGYYRGRPLYDRRAVDVVDGDLVTAAALTGRLVMGEEAARYLGIRAADLDHLVRAGRLVPATKVRSRYQRRRSAPAVALYRIGDLDELTTDDRIDWPAVRDTPRGRPSVLASLPTAD</sequence>
<dbReference type="EMBL" id="BAAANN010000038">
    <property type="protein sequence ID" value="GAA1982959.1"/>
    <property type="molecule type" value="Genomic_DNA"/>
</dbReference>
<reference evidence="1 2" key="1">
    <citation type="journal article" date="2019" name="Int. J. Syst. Evol. Microbiol.">
        <title>The Global Catalogue of Microorganisms (GCM) 10K type strain sequencing project: providing services to taxonomists for standard genome sequencing and annotation.</title>
        <authorList>
            <consortium name="The Broad Institute Genomics Platform"/>
            <consortium name="The Broad Institute Genome Sequencing Center for Infectious Disease"/>
            <person name="Wu L."/>
            <person name="Ma J."/>
        </authorList>
    </citation>
    <scope>NUCLEOTIDE SEQUENCE [LARGE SCALE GENOMIC DNA]</scope>
    <source>
        <strain evidence="1 2">JCM 14545</strain>
    </source>
</reference>
<evidence type="ECO:0000313" key="2">
    <source>
        <dbReference type="Proteomes" id="UP001501116"/>
    </source>
</evidence>
<proteinExistence type="predicted"/>
<protein>
    <recommendedName>
        <fullName evidence="3">Helix-turn-helix domain-containing protein</fullName>
    </recommendedName>
</protein>